<evidence type="ECO:0000313" key="3">
    <source>
        <dbReference type="EMBL" id="ORY43315.1"/>
    </source>
</evidence>
<gene>
    <name evidence="3" type="ORF">BCR33DRAFT_851070</name>
</gene>
<evidence type="ECO:0000313" key="4">
    <source>
        <dbReference type="Proteomes" id="UP000193642"/>
    </source>
</evidence>
<evidence type="ECO:0000256" key="1">
    <source>
        <dbReference type="SAM" id="MobiDB-lite"/>
    </source>
</evidence>
<dbReference type="OrthoDB" id="10382594at2759"/>
<comment type="caution">
    <text evidence="3">The sequence shown here is derived from an EMBL/GenBank/DDBJ whole genome shotgun (WGS) entry which is preliminary data.</text>
</comment>
<protein>
    <recommendedName>
        <fullName evidence="5">Secreted protein</fullName>
    </recommendedName>
</protein>
<dbReference type="AlphaFoldDB" id="A0A1Y2CAF4"/>
<feature type="signal peptide" evidence="2">
    <location>
        <begin position="1"/>
        <end position="18"/>
    </location>
</feature>
<sequence>MKLATTLILVSTANSAMALSWSNFASIFTGGRAAVGSTPSNTTTSTSSSSSQGAQTAAASSSASFVPTLDQATCICSPPNQQSLLKVVSSCISPSDKDTAAVASALQSGCAQLSASLVVSQNSPCNLNGDFACGCINAPSSSSSSSTQQPNNPSPNPQNNPSTSSNSNSNPSKGIDPLTPPTGPCQTFGKFQCSKADNLSLYQCAYTSTTQLSWVWQSKCLPSQYCVDNGPNGYVGCMNKDQGSMGPKPSLCPTNNGPVNNGPSGQFWNNAPSQNNGPISNSCTYGDWKCASDAKTILICSYVAGNSLAWIEQSKCPGQCLVKGGYVGCV</sequence>
<name>A0A1Y2CAF4_9FUNG</name>
<evidence type="ECO:0008006" key="5">
    <source>
        <dbReference type="Google" id="ProtNLM"/>
    </source>
</evidence>
<reference evidence="3 4" key="1">
    <citation type="submission" date="2016-07" db="EMBL/GenBank/DDBJ databases">
        <title>Pervasive Adenine N6-methylation of Active Genes in Fungi.</title>
        <authorList>
            <consortium name="DOE Joint Genome Institute"/>
            <person name="Mondo S.J."/>
            <person name="Dannebaum R.O."/>
            <person name="Kuo R.C."/>
            <person name="Labutti K."/>
            <person name="Haridas S."/>
            <person name="Kuo A."/>
            <person name="Salamov A."/>
            <person name="Ahrendt S.R."/>
            <person name="Lipzen A."/>
            <person name="Sullivan W."/>
            <person name="Andreopoulos W.B."/>
            <person name="Clum A."/>
            <person name="Lindquist E."/>
            <person name="Daum C."/>
            <person name="Ramamoorthy G.K."/>
            <person name="Gryganskyi A."/>
            <person name="Culley D."/>
            <person name="Magnuson J.K."/>
            <person name="James T.Y."/>
            <person name="O'Malley M.A."/>
            <person name="Stajich J.E."/>
            <person name="Spatafora J.W."/>
            <person name="Visel A."/>
            <person name="Grigoriev I.V."/>
        </authorList>
    </citation>
    <scope>NUCLEOTIDE SEQUENCE [LARGE SCALE GENOMIC DNA]</scope>
    <source>
        <strain evidence="3 4">JEL800</strain>
    </source>
</reference>
<evidence type="ECO:0000256" key="2">
    <source>
        <dbReference type="SAM" id="SignalP"/>
    </source>
</evidence>
<dbReference type="Proteomes" id="UP000193642">
    <property type="component" value="Unassembled WGS sequence"/>
</dbReference>
<keyword evidence="4" id="KW-1185">Reference proteome</keyword>
<feature type="compositionally biased region" description="Low complexity" evidence="1">
    <location>
        <begin position="159"/>
        <end position="172"/>
    </location>
</feature>
<feature type="region of interest" description="Disordered" evidence="1">
    <location>
        <begin position="144"/>
        <end position="181"/>
    </location>
</feature>
<keyword evidence="2" id="KW-0732">Signal</keyword>
<proteinExistence type="predicted"/>
<dbReference type="EMBL" id="MCGO01000025">
    <property type="protein sequence ID" value="ORY43315.1"/>
    <property type="molecule type" value="Genomic_DNA"/>
</dbReference>
<accession>A0A1Y2CAF4</accession>
<feature type="chain" id="PRO_5012711406" description="Secreted protein" evidence="2">
    <location>
        <begin position="19"/>
        <end position="330"/>
    </location>
</feature>
<organism evidence="3 4">
    <name type="scientific">Rhizoclosmatium globosum</name>
    <dbReference type="NCBI Taxonomy" id="329046"/>
    <lineage>
        <taxon>Eukaryota</taxon>
        <taxon>Fungi</taxon>
        <taxon>Fungi incertae sedis</taxon>
        <taxon>Chytridiomycota</taxon>
        <taxon>Chytridiomycota incertae sedis</taxon>
        <taxon>Chytridiomycetes</taxon>
        <taxon>Chytridiales</taxon>
        <taxon>Chytriomycetaceae</taxon>
        <taxon>Rhizoclosmatium</taxon>
    </lineage>
</organism>